<reference evidence="3" key="1">
    <citation type="journal article" date="2022" name="bioRxiv">
        <title>Sequencing and chromosome-scale assembly of the giantPleurodeles waltlgenome.</title>
        <authorList>
            <person name="Brown T."/>
            <person name="Elewa A."/>
            <person name="Iarovenko S."/>
            <person name="Subramanian E."/>
            <person name="Araus A.J."/>
            <person name="Petzold A."/>
            <person name="Susuki M."/>
            <person name="Suzuki K.-i.T."/>
            <person name="Hayashi T."/>
            <person name="Toyoda A."/>
            <person name="Oliveira C."/>
            <person name="Osipova E."/>
            <person name="Leigh N.D."/>
            <person name="Simon A."/>
            <person name="Yun M.H."/>
        </authorList>
    </citation>
    <scope>NUCLEOTIDE SEQUENCE</scope>
    <source>
        <strain evidence="3">20211129_DDA</strain>
        <tissue evidence="3">Liver</tissue>
    </source>
</reference>
<feature type="domain" description="B30.2/SPRY" evidence="2">
    <location>
        <begin position="1"/>
        <end position="178"/>
    </location>
</feature>
<proteinExistence type="predicted"/>
<accession>A0AAV7Q9K3</accession>
<organism evidence="3 4">
    <name type="scientific">Pleurodeles waltl</name>
    <name type="common">Iberian ribbed newt</name>
    <dbReference type="NCBI Taxonomy" id="8319"/>
    <lineage>
        <taxon>Eukaryota</taxon>
        <taxon>Metazoa</taxon>
        <taxon>Chordata</taxon>
        <taxon>Craniata</taxon>
        <taxon>Vertebrata</taxon>
        <taxon>Euteleostomi</taxon>
        <taxon>Amphibia</taxon>
        <taxon>Batrachia</taxon>
        <taxon>Caudata</taxon>
        <taxon>Salamandroidea</taxon>
        <taxon>Salamandridae</taxon>
        <taxon>Pleurodelinae</taxon>
        <taxon>Pleurodeles</taxon>
    </lineage>
</organism>
<sequence>MPEVTLDPDTANSWHILSENGRNVRRGDRAQDLPDTPQRFNPAVIVLGRERLSSGRHYWEVEVGDKTEWTLGVCDESVSRKGGIRLSPKNGFWTVWLRGGDYEARTSPPTLLTPRAPPRTVGLFLDYEAGRFSVYNVDDRSLLFTFSGASFPPTLRPYFSPGLNEGGKNAGDLRILPVTGWV</sequence>
<dbReference type="Pfam" id="PF00622">
    <property type="entry name" value="SPRY"/>
    <property type="match status" value="1"/>
</dbReference>
<dbReference type="FunFam" id="2.60.120.920:FF:000004">
    <property type="entry name" value="Butyrophilin subfamily 1 member A1"/>
    <property type="match status" value="1"/>
</dbReference>
<dbReference type="Pfam" id="PF13765">
    <property type="entry name" value="PRY"/>
    <property type="match status" value="1"/>
</dbReference>
<dbReference type="SMART" id="SM00449">
    <property type="entry name" value="SPRY"/>
    <property type="match status" value="1"/>
</dbReference>
<dbReference type="EMBL" id="JANPWB010000010">
    <property type="protein sequence ID" value="KAJ1134908.1"/>
    <property type="molecule type" value="Genomic_DNA"/>
</dbReference>
<dbReference type="InterPro" id="IPR013320">
    <property type="entry name" value="ConA-like_dom_sf"/>
</dbReference>
<evidence type="ECO:0000259" key="2">
    <source>
        <dbReference type="PROSITE" id="PS50188"/>
    </source>
</evidence>
<dbReference type="InterPro" id="IPR043136">
    <property type="entry name" value="B30.2/SPRY_sf"/>
</dbReference>
<dbReference type="InterPro" id="IPR003879">
    <property type="entry name" value="Butyrophylin_SPRY"/>
</dbReference>
<dbReference type="InterPro" id="IPR003877">
    <property type="entry name" value="SPRY_dom"/>
</dbReference>
<dbReference type="AlphaFoldDB" id="A0AAV7Q9K3"/>
<dbReference type="SMART" id="SM00589">
    <property type="entry name" value="PRY"/>
    <property type="match status" value="1"/>
</dbReference>
<keyword evidence="1" id="KW-0175">Coiled coil</keyword>
<dbReference type="PROSITE" id="PS50188">
    <property type="entry name" value="B302_SPRY"/>
    <property type="match status" value="1"/>
</dbReference>
<dbReference type="InterPro" id="IPR050143">
    <property type="entry name" value="TRIM/RBCC"/>
</dbReference>
<keyword evidence="4" id="KW-1185">Reference proteome</keyword>
<comment type="caution">
    <text evidence="3">The sequence shown here is derived from an EMBL/GenBank/DDBJ whole genome shotgun (WGS) entry which is preliminary data.</text>
</comment>
<name>A0AAV7Q9K3_PLEWA</name>
<protein>
    <recommendedName>
        <fullName evidence="2">B30.2/SPRY domain-containing protein</fullName>
    </recommendedName>
</protein>
<gene>
    <name evidence="3" type="ORF">NDU88_001354</name>
</gene>
<evidence type="ECO:0000313" key="3">
    <source>
        <dbReference type="EMBL" id="KAJ1134908.1"/>
    </source>
</evidence>
<dbReference type="PRINTS" id="PR01407">
    <property type="entry name" value="BUTYPHLNCDUF"/>
</dbReference>
<dbReference type="InterPro" id="IPR001870">
    <property type="entry name" value="B30.2/SPRY"/>
</dbReference>
<dbReference type="SUPFAM" id="SSF49899">
    <property type="entry name" value="Concanavalin A-like lectins/glucanases"/>
    <property type="match status" value="1"/>
</dbReference>
<evidence type="ECO:0000313" key="4">
    <source>
        <dbReference type="Proteomes" id="UP001066276"/>
    </source>
</evidence>
<dbReference type="PANTHER" id="PTHR24103">
    <property type="entry name" value="E3 UBIQUITIN-PROTEIN LIGASE TRIM"/>
    <property type="match status" value="1"/>
</dbReference>
<dbReference type="InterPro" id="IPR006574">
    <property type="entry name" value="PRY"/>
</dbReference>
<evidence type="ECO:0000256" key="1">
    <source>
        <dbReference type="ARBA" id="ARBA00023054"/>
    </source>
</evidence>
<dbReference type="Gene3D" id="2.60.120.920">
    <property type="match status" value="1"/>
</dbReference>
<dbReference type="Proteomes" id="UP001066276">
    <property type="component" value="Chromosome 6"/>
</dbReference>